<dbReference type="EMBL" id="ODYU01005537">
    <property type="protein sequence ID" value="SOQ46483.1"/>
    <property type="molecule type" value="Genomic_DNA"/>
</dbReference>
<dbReference type="AlphaFoldDB" id="A0A2H1W0F3"/>
<evidence type="ECO:0000256" key="1">
    <source>
        <dbReference type="SAM" id="MobiDB-lite"/>
    </source>
</evidence>
<reference evidence="2" key="1">
    <citation type="submission" date="2016-07" db="EMBL/GenBank/DDBJ databases">
        <authorList>
            <person name="Bretaudeau A."/>
        </authorList>
    </citation>
    <scope>NUCLEOTIDE SEQUENCE</scope>
    <source>
        <strain evidence="2">Rice</strain>
        <tissue evidence="2">Whole body</tissue>
    </source>
</reference>
<gene>
    <name evidence="2" type="ORF">SFRICE_026538</name>
</gene>
<proteinExistence type="predicted"/>
<feature type="region of interest" description="Disordered" evidence="1">
    <location>
        <begin position="15"/>
        <end position="34"/>
    </location>
</feature>
<organism evidence="2">
    <name type="scientific">Spodoptera frugiperda</name>
    <name type="common">Fall armyworm</name>
    <dbReference type="NCBI Taxonomy" id="7108"/>
    <lineage>
        <taxon>Eukaryota</taxon>
        <taxon>Metazoa</taxon>
        <taxon>Ecdysozoa</taxon>
        <taxon>Arthropoda</taxon>
        <taxon>Hexapoda</taxon>
        <taxon>Insecta</taxon>
        <taxon>Pterygota</taxon>
        <taxon>Neoptera</taxon>
        <taxon>Endopterygota</taxon>
        <taxon>Lepidoptera</taxon>
        <taxon>Glossata</taxon>
        <taxon>Ditrysia</taxon>
        <taxon>Noctuoidea</taxon>
        <taxon>Noctuidae</taxon>
        <taxon>Amphipyrinae</taxon>
        <taxon>Spodoptera</taxon>
    </lineage>
</organism>
<name>A0A2H1W0F3_SPOFR</name>
<evidence type="ECO:0000313" key="2">
    <source>
        <dbReference type="EMBL" id="SOQ46483.1"/>
    </source>
</evidence>
<sequence length="100" mass="10976">MRLFIKTVGYLSFGRSSNSKRSAPPMDTRNTRGVTGTQAWPLAEASIFYTSVAGIGLATHCAVIADTNQSIVVIKKFRNEQKITDAQLYFSQTTERGKAT</sequence>
<accession>A0A2H1W0F3</accession>
<protein>
    <submittedName>
        <fullName evidence="2">SFRICE_026538</fullName>
    </submittedName>
</protein>